<keyword evidence="2" id="KW-1185">Reference proteome</keyword>
<sequence>MTLTTRCPEIDISLGTPNNELDCRRRCIFHCFCVSANYVAHKRTPTPTSVQHIAALLLLHGYAESGSKLCL</sequence>
<comment type="caution">
    <text evidence="1">The sequence shown here is derived from an EMBL/GenBank/DDBJ whole genome shotgun (WGS) entry which is preliminary data.</text>
</comment>
<gene>
    <name evidence="1" type="ORF">CCAP1982_LOCUS11886</name>
</gene>
<organism evidence="1 2">
    <name type="scientific">Ceratitis capitata</name>
    <name type="common">Mediterranean fruit fly</name>
    <name type="synonym">Tephritis capitata</name>
    <dbReference type="NCBI Taxonomy" id="7213"/>
    <lineage>
        <taxon>Eukaryota</taxon>
        <taxon>Metazoa</taxon>
        <taxon>Ecdysozoa</taxon>
        <taxon>Arthropoda</taxon>
        <taxon>Hexapoda</taxon>
        <taxon>Insecta</taxon>
        <taxon>Pterygota</taxon>
        <taxon>Neoptera</taxon>
        <taxon>Endopterygota</taxon>
        <taxon>Diptera</taxon>
        <taxon>Brachycera</taxon>
        <taxon>Muscomorpha</taxon>
        <taxon>Tephritoidea</taxon>
        <taxon>Tephritidae</taxon>
        <taxon>Ceratitis</taxon>
        <taxon>Ceratitis</taxon>
    </lineage>
</organism>
<dbReference type="Proteomes" id="UP000606786">
    <property type="component" value="Unassembled WGS sequence"/>
</dbReference>
<dbReference type="AlphaFoldDB" id="A0A811UWX4"/>
<dbReference type="EMBL" id="CAJHJT010000034">
    <property type="protein sequence ID" value="CAD7003430.1"/>
    <property type="molecule type" value="Genomic_DNA"/>
</dbReference>
<name>A0A811UWX4_CERCA</name>
<proteinExistence type="predicted"/>
<accession>A0A811UWX4</accession>
<protein>
    <submittedName>
        <fullName evidence="1">(Mediterranean fruit fly) hypothetical protein</fullName>
    </submittedName>
</protein>
<reference evidence="1" key="1">
    <citation type="submission" date="2020-11" db="EMBL/GenBank/DDBJ databases">
        <authorList>
            <person name="Whitehead M."/>
        </authorList>
    </citation>
    <scope>NUCLEOTIDE SEQUENCE</scope>
    <source>
        <strain evidence="1">EGII</strain>
    </source>
</reference>
<evidence type="ECO:0000313" key="1">
    <source>
        <dbReference type="EMBL" id="CAD7003430.1"/>
    </source>
</evidence>
<evidence type="ECO:0000313" key="2">
    <source>
        <dbReference type="Proteomes" id="UP000606786"/>
    </source>
</evidence>